<dbReference type="AlphaFoldDB" id="A0AAV0PWM2"/>
<proteinExistence type="predicted"/>
<sequence>MKANYPPYGVDFPSGVATGRYSNGRTTADIIGDYYVLLHYY</sequence>
<evidence type="ECO:0000313" key="1">
    <source>
        <dbReference type="EMBL" id="CAI0475368.1"/>
    </source>
</evidence>
<reference evidence="1" key="1">
    <citation type="submission" date="2022-08" db="EMBL/GenBank/DDBJ databases">
        <authorList>
            <person name="Gutierrez-Valencia J."/>
        </authorList>
    </citation>
    <scope>NUCLEOTIDE SEQUENCE</scope>
</reference>
<name>A0AAV0PWM2_9ROSI</name>
<evidence type="ECO:0000313" key="2">
    <source>
        <dbReference type="Proteomes" id="UP001154282"/>
    </source>
</evidence>
<gene>
    <name evidence="1" type="ORF">LITE_LOCUS40387</name>
</gene>
<keyword evidence="2" id="KW-1185">Reference proteome</keyword>
<dbReference type="EMBL" id="CAMGYJ010000009">
    <property type="protein sequence ID" value="CAI0475368.1"/>
    <property type="molecule type" value="Genomic_DNA"/>
</dbReference>
<protein>
    <submittedName>
        <fullName evidence="1">Uncharacterized protein</fullName>
    </submittedName>
</protein>
<accession>A0AAV0PWM2</accession>
<organism evidence="1 2">
    <name type="scientific">Linum tenue</name>
    <dbReference type="NCBI Taxonomy" id="586396"/>
    <lineage>
        <taxon>Eukaryota</taxon>
        <taxon>Viridiplantae</taxon>
        <taxon>Streptophyta</taxon>
        <taxon>Embryophyta</taxon>
        <taxon>Tracheophyta</taxon>
        <taxon>Spermatophyta</taxon>
        <taxon>Magnoliopsida</taxon>
        <taxon>eudicotyledons</taxon>
        <taxon>Gunneridae</taxon>
        <taxon>Pentapetalae</taxon>
        <taxon>rosids</taxon>
        <taxon>fabids</taxon>
        <taxon>Malpighiales</taxon>
        <taxon>Linaceae</taxon>
        <taxon>Linum</taxon>
    </lineage>
</organism>
<dbReference type="Proteomes" id="UP001154282">
    <property type="component" value="Unassembled WGS sequence"/>
</dbReference>
<comment type="caution">
    <text evidence="1">The sequence shown here is derived from an EMBL/GenBank/DDBJ whole genome shotgun (WGS) entry which is preliminary data.</text>
</comment>